<keyword evidence="1" id="KW-1133">Transmembrane helix</keyword>
<keyword evidence="1" id="KW-0472">Membrane</keyword>
<evidence type="ECO:0008006" key="3">
    <source>
        <dbReference type="Google" id="ProtNLM"/>
    </source>
</evidence>
<dbReference type="Gene3D" id="2.160.20.80">
    <property type="entry name" value="E3 ubiquitin-protein ligase SopA"/>
    <property type="match status" value="1"/>
</dbReference>
<dbReference type="AlphaFoldDB" id="X1B5B2"/>
<proteinExistence type="predicted"/>
<dbReference type="Pfam" id="PF00805">
    <property type="entry name" value="Pentapeptide"/>
    <property type="match status" value="1"/>
</dbReference>
<evidence type="ECO:0000313" key="2">
    <source>
        <dbReference type="EMBL" id="GAG90275.1"/>
    </source>
</evidence>
<reference evidence="2" key="1">
    <citation type="journal article" date="2014" name="Front. Microbiol.">
        <title>High frequency of phylogenetically diverse reductive dehalogenase-homologous genes in deep subseafloor sedimentary metagenomes.</title>
        <authorList>
            <person name="Kawai M."/>
            <person name="Futagami T."/>
            <person name="Toyoda A."/>
            <person name="Takaki Y."/>
            <person name="Nishi S."/>
            <person name="Hori S."/>
            <person name="Arai W."/>
            <person name="Tsubouchi T."/>
            <person name="Morono Y."/>
            <person name="Uchiyama I."/>
            <person name="Ito T."/>
            <person name="Fujiyama A."/>
            <person name="Inagaki F."/>
            <person name="Takami H."/>
        </authorList>
    </citation>
    <scope>NUCLEOTIDE SEQUENCE</scope>
    <source>
        <strain evidence="2">Expedition CK06-06</strain>
    </source>
</reference>
<dbReference type="EMBL" id="BART01028382">
    <property type="protein sequence ID" value="GAG90275.1"/>
    <property type="molecule type" value="Genomic_DNA"/>
</dbReference>
<dbReference type="SUPFAM" id="SSF141571">
    <property type="entry name" value="Pentapeptide repeat-like"/>
    <property type="match status" value="1"/>
</dbReference>
<organism evidence="2">
    <name type="scientific">marine sediment metagenome</name>
    <dbReference type="NCBI Taxonomy" id="412755"/>
    <lineage>
        <taxon>unclassified sequences</taxon>
        <taxon>metagenomes</taxon>
        <taxon>ecological metagenomes</taxon>
    </lineage>
</organism>
<dbReference type="InterPro" id="IPR001646">
    <property type="entry name" value="5peptide_repeat"/>
</dbReference>
<keyword evidence="1" id="KW-0812">Transmembrane</keyword>
<feature type="transmembrane region" description="Helical" evidence="1">
    <location>
        <begin position="140"/>
        <end position="160"/>
    </location>
</feature>
<feature type="non-terminal residue" evidence="2">
    <location>
        <position position="1"/>
    </location>
</feature>
<protein>
    <recommendedName>
        <fullName evidence="3">Pentapeptide repeat-containing protein</fullName>
    </recommendedName>
</protein>
<accession>X1B5B2</accession>
<sequence length="218" mass="25171">CYLRNCVFDSCDFTGCRFISVNFHGTSFRGCKFDYATFERTIVDSNILDTSCPGWENLKSTFARTLRTNFQQLGDATSANKAIKVELEATEAHLYKAWKSNESYYRKKYEGLNRAKKFSEWLKFKVLDFIWGNGESAYKLVRSIIIIFLLMTIYNVLAFTDPAKISSYWNSILAIPPIFLGVTSPSHYPELYLTFIVFIRLAAIGFLLSIIIKKFSRR</sequence>
<comment type="caution">
    <text evidence="2">The sequence shown here is derived from an EMBL/GenBank/DDBJ whole genome shotgun (WGS) entry which is preliminary data.</text>
</comment>
<gene>
    <name evidence="2" type="ORF">S01H4_50064</name>
</gene>
<feature type="transmembrane region" description="Helical" evidence="1">
    <location>
        <begin position="191"/>
        <end position="212"/>
    </location>
</feature>
<name>X1B5B2_9ZZZZ</name>
<evidence type="ECO:0000256" key="1">
    <source>
        <dbReference type="SAM" id="Phobius"/>
    </source>
</evidence>